<reference evidence="1" key="1">
    <citation type="submission" date="2021-07" db="EMBL/GenBank/DDBJ databases">
        <authorList>
            <person name="Branca A.L. A."/>
        </authorList>
    </citation>
    <scope>NUCLEOTIDE SEQUENCE</scope>
</reference>
<name>A0A9W4HZ37_PENNA</name>
<dbReference type="Proteomes" id="UP001153461">
    <property type="component" value="Unassembled WGS sequence"/>
</dbReference>
<evidence type="ECO:0000313" key="1">
    <source>
        <dbReference type="EMBL" id="CAG8187138.1"/>
    </source>
</evidence>
<sequence>MTSNRVGWFGFDRQTITYALNGIEDAKLLRRSQSGYTPVEHFPRARVSYVSYSNIHCKLQ</sequence>
<gene>
    <name evidence="1" type="ORF">PNAL_LOCUS7104</name>
</gene>
<comment type="caution">
    <text evidence="1">The sequence shown here is derived from an EMBL/GenBank/DDBJ whole genome shotgun (WGS) entry which is preliminary data.</text>
</comment>
<evidence type="ECO:0000313" key="2">
    <source>
        <dbReference type="Proteomes" id="UP001153461"/>
    </source>
</evidence>
<accession>A0A9W4HZ37</accession>
<organism evidence="1 2">
    <name type="scientific">Penicillium nalgiovense</name>
    <dbReference type="NCBI Taxonomy" id="60175"/>
    <lineage>
        <taxon>Eukaryota</taxon>
        <taxon>Fungi</taxon>
        <taxon>Dikarya</taxon>
        <taxon>Ascomycota</taxon>
        <taxon>Pezizomycotina</taxon>
        <taxon>Eurotiomycetes</taxon>
        <taxon>Eurotiomycetidae</taxon>
        <taxon>Eurotiales</taxon>
        <taxon>Aspergillaceae</taxon>
        <taxon>Penicillium</taxon>
    </lineage>
</organism>
<protein>
    <submittedName>
        <fullName evidence="1">Uncharacterized protein</fullName>
    </submittedName>
</protein>
<dbReference type="AlphaFoldDB" id="A0A9W4HZ37"/>
<proteinExistence type="predicted"/>
<dbReference type="EMBL" id="CAJVNV010000400">
    <property type="protein sequence ID" value="CAG8187138.1"/>
    <property type="molecule type" value="Genomic_DNA"/>
</dbReference>